<dbReference type="SUPFAM" id="SSF52540">
    <property type="entry name" value="P-loop containing nucleoside triphosphate hydrolases"/>
    <property type="match status" value="2"/>
</dbReference>
<evidence type="ECO:0000256" key="9">
    <source>
        <dbReference type="ARBA" id="ARBA00023125"/>
    </source>
</evidence>
<feature type="binding site" evidence="12">
    <location>
        <position position="459"/>
    </location>
    <ligand>
        <name>Zn(2+)</name>
        <dbReference type="ChEBI" id="CHEBI:29105"/>
        <label>2</label>
    </ligand>
</feature>
<keyword evidence="8 12" id="KW-0067">ATP-binding</keyword>
<dbReference type="GO" id="GO:1990077">
    <property type="term" value="C:primosome complex"/>
    <property type="evidence" value="ECO:0007669"/>
    <property type="project" value="UniProtKB-UniRule"/>
</dbReference>
<comment type="similarity">
    <text evidence="12">Belongs to the helicase family. PriA subfamily.</text>
</comment>
<keyword evidence="3 12" id="KW-0479">Metal-binding</keyword>
<dbReference type="Pfam" id="PF18319">
    <property type="entry name" value="Zn_ribbon_PriA"/>
    <property type="match status" value="1"/>
</dbReference>
<evidence type="ECO:0000256" key="7">
    <source>
        <dbReference type="ARBA" id="ARBA00022833"/>
    </source>
</evidence>
<dbReference type="InterPro" id="IPR014001">
    <property type="entry name" value="Helicase_ATP-bd"/>
</dbReference>
<gene>
    <name evidence="12 15" type="primary">priA</name>
    <name evidence="15" type="ORF">GCM10011289_00050</name>
</gene>
<dbReference type="Pfam" id="PF00271">
    <property type="entry name" value="Helicase_C"/>
    <property type="match status" value="1"/>
</dbReference>
<comment type="cofactor">
    <cofactor evidence="12">
        <name>Zn(2+)</name>
        <dbReference type="ChEBI" id="CHEBI:29105"/>
    </cofactor>
    <text evidence="12">Binds 2 zinc ions per subunit.</text>
</comment>
<evidence type="ECO:0000256" key="11">
    <source>
        <dbReference type="ARBA" id="ARBA00048988"/>
    </source>
</evidence>
<dbReference type="InterPro" id="IPR027417">
    <property type="entry name" value="P-loop_NTPase"/>
</dbReference>
<dbReference type="Pfam" id="PF00270">
    <property type="entry name" value="DEAD"/>
    <property type="match status" value="1"/>
</dbReference>
<feature type="binding site" evidence="12">
    <location>
        <position position="469"/>
    </location>
    <ligand>
        <name>Zn(2+)</name>
        <dbReference type="ChEBI" id="CHEBI:29105"/>
        <label>1</label>
    </ligand>
</feature>
<keyword evidence="16" id="KW-1185">Reference proteome</keyword>
<dbReference type="GO" id="GO:0008270">
    <property type="term" value="F:zinc ion binding"/>
    <property type="evidence" value="ECO:0007669"/>
    <property type="project" value="UniProtKB-UniRule"/>
</dbReference>
<dbReference type="InterPro" id="IPR040498">
    <property type="entry name" value="PriA_CRR"/>
</dbReference>
<dbReference type="SMART" id="SM00487">
    <property type="entry name" value="DEXDc"/>
    <property type="match status" value="1"/>
</dbReference>
<dbReference type="GO" id="GO:0005524">
    <property type="term" value="F:ATP binding"/>
    <property type="evidence" value="ECO:0007669"/>
    <property type="project" value="UniProtKB-UniRule"/>
</dbReference>
<dbReference type="EC" id="5.6.2.4" evidence="12"/>
<comment type="subunit">
    <text evidence="12">Component of the replication restart primosome.</text>
</comment>
<dbReference type="EMBL" id="BMYX01000001">
    <property type="protein sequence ID" value="GGY01988.1"/>
    <property type="molecule type" value="Genomic_DNA"/>
</dbReference>
<feature type="binding site" evidence="12">
    <location>
        <position position="441"/>
    </location>
    <ligand>
        <name>Zn(2+)</name>
        <dbReference type="ChEBI" id="CHEBI:29105"/>
        <label>2</label>
    </ligand>
</feature>
<dbReference type="SMART" id="SM00490">
    <property type="entry name" value="HELICc"/>
    <property type="match status" value="1"/>
</dbReference>
<dbReference type="GO" id="GO:0003677">
    <property type="term" value="F:DNA binding"/>
    <property type="evidence" value="ECO:0007669"/>
    <property type="project" value="UniProtKB-UniRule"/>
</dbReference>
<proteinExistence type="inferred from homology"/>
<feature type="binding site" evidence="12">
    <location>
        <position position="432"/>
    </location>
    <ligand>
        <name>Zn(2+)</name>
        <dbReference type="ChEBI" id="CHEBI:29105"/>
        <label>1</label>
    </ligand>
</feature>
<sequence>MGEVQTVEVAVDVPLHGTFTYLAREALIPGQRVLVPFGRRKVCGIVANAIPREGVEADRLKEIEASLAGVPPLPPEFFSMVEFAARYYHYPFGQALFTALPTSLREARDVVLPDETLYALTDRGVSEPPPARQTARRALWQALCDGPMTIARIKSAMPRAGAVVADWLDRGLLKRETPPSVPFEVATVPVLNDEQAAALAALSSGEGFRAWVLQGITGSGKTEVYLRRIEAELAAGRQVLILVPEINLTPQLVSRFAERFPRTRMALLHSELSDGERLRAWVDAWQGRAGIVIGTRMSVFVPLPKLGLIIVDEEHDGSFKQQDGLRYHARDLAVWRARRDKVPVVLGSATPSLETVANIRAGRYERVSLTRRAHGKASLPVIHLLDVRHLKRVEGLAEPAIDALRRRIERREMSLVYINRRGFAPVVACTECGWISGCPGCSARLVVHLLERVLRCHHCGHEEPVPRACPSCGNIDIKPLGEGTQRLESALERMFPEARVLRIDRDTTARKHAWDAIYRQVHAGEVDILVGTQMLAKGHDFGALSLVVVLNADGGLYSADYRAGERLFSQLVQVAGRAGRADVPGEVLVQTQWAEHPLYQALRANDFDGFTETQLAEREAAGFPPSTFQAVLRADAPRLGDACRFLESVSADVAGRHPAVLFSGPAPALMMRLANRERAQLILEAQRRAELHACLDELSACAADLARRAPRALRWSLDIDPQEL</sequence>
<dbReference type="GO" id="GO:0006310">
    <property type="term" value="P:DNA recombination"/>
    <property type="evidence" value="ECO:0007669"/>
    <property type="project" value="InterPro"/>
</dbReference>
<dbReference type="PANTHER" id="PTHR30580">
    <property type="entry name" value="PRIMOSOMAL PROTEIN N"/>
    <property type="match status" value="1"/>
</dbReference>
<dbReference type="InterPro" id="IPR001650">
    <property type="entry name" value="Helicase_C-like"/>
</dbReference>
<evidence type="ECO:0000259" key="14">
    <source>
        <dbReference type="PROSITE" id="PS51194"/>
    </source>
</evidence>
<dbReference type="GO" id="GO:0006270">
    <property type="term" value="P:DNA replication initiation"/>
    <property type="evidence" value="ECO:0007669"/>
    <property type="project" value="TreeGrafter"/>
</dbReference>
<reference evidence="15" key="1">
    <citation type="journal article" date="2014" name="Int. J. Syst. Evol. Microbiol.">
        <title>Complete genome sequence of Corynebacterium casei LMG S-19264T (=DSM 44701T), isolated from a smear-ripened cheese.</title>
        <authorList>
            <consortium name="US DOE Joint Genome Institute (JGI-PGF)"/>
            <person name="Walter F."/>
            <person name="Albersmeier A."/>
            <person name="Kalinowski J."/>
            <person name="Ruckert C."/>
        </authorList>
    </citation>
    <scope>NUCLEOTIDE SEQUENCE</scope>
    <source>
        <strain evidence="15">KCTC 32182</strain>
    </source>
</reference>
<dbReference type="CDD" id="cd17929">
    <property type="entry name" value="DEXHc_priA"/>
    <property type="match status" value="1"/>
</dbReference>
<keyword evidence="1 12" id="KW-0639">Primosome</keyword>
<dbReference type="Pfam" id="PF17764">
    <property type="entry name" value="PriA_3primeBD"/>
    <property type="match status" value="1"/>
</dbReference>
<name>A0A918U764_9NEIS</name>
<evidence type="ECO:0000256" key="10">
    <source>
        <dbReference type="ARBA" id="ARBA00023235"/>
    </source>
</evidence>
<evidence type="ECO:0000256" key="2">
    <source>
        <dbReference type="ARBA" id="ARBA00022705"/>
    </source>
</evidence>
<dbReference type="CDD" id="cd18804">
    <property type="entry name" value="SF2_C_priA"/>
    <property type="match status" value="1"/>
</dbReference>
<feature type="domain" description="Helicase C-terminal" evidence="14">
    <location>
        <begin position="464"/>
        <end position="621"/>
    </location>
</feature>
<dbReference type="InterPro" id="IPR041236">
    <property type="entry name" value="PriA_C"/>
</dbReference>
<comment type="function">
    <text evidence="12">Initiates the restart of stalled replication forks, which reloads the replicative helicase on sites other than the origin of replication. Recognizes and binds to abandoned replication forks and remodels them to uncover a helicase loading site. Promotes assembly of the primosome at these replication forks.</text>
</comment>
<evidence type="ECO:0000256" key="4">
    <source>
        <dbReference type="ARBA" id="ARBA00022741"/>
    </source>
</evidence>
<dbReference type="AlphaFoldDB" id="A0A918U764"/>
<keyword evidence="4 12" id="KW-0547">Nucleotide-binding</keyword>
<keyword evidence="7 12" id="KW-0862">Zinc</keyword>
<dbReference type="PANTHER" id="PTHR30580:SF0">
    <property type="entry name" value="PRIMOSOMAL PROTEIN N"/>
    <property type="match status" value="1"/>
</dbReference>
<dbReference type="Proteomes" id="UP000645257">
    <property type="component" value="Unassembled WGS sequence"/>
</dbReference>
<evidence type="ECO:0000313" key="15">
    <source>
        <dbReference type="EMBL" id="GGY01988.1"/>
    </source>
</evidence>
<dbReference type="InterPro" id="IPR042115">
    <property type="entry name" value="PriA_3primeBD_sf"/>
</dbReference>
<dbReference type="NCBIfam" id="TIGR00595">
    <property type="entry name" value="priA"/>
    <property type="match status" value="1"/>
</dbReference>
<dbReference type="Gene3D" id="3.40.50.300">
    <property type="entry name" value="P-loop containing nucleotide triphosphate hydrolases"/>
    <property type="match status" value="2"/>
</dbReference>
<feature type="binding site" evidence="12">
    <location>
        <position position="456"/>
    </location>
    <ligand>
        <name>Zn(2+)</name>
        <dbReference type="ChEBI" id="CHEBI:29105"/>
        <label>2</label>
    </ligand>
</feature>
<keyword evidence="5 12" id="KW-0378">Hydrolase</keyword>
<dbReference type="InterPro" id="IPR005259">
    <property type="entry name" value="PriA"/>
</dbReference>
<dbReference type="HAMAP" id="MF_00983">
    <property type="entry name" value="PriA"/>
    <property type="match status" value="1"/>
</dbReference>
<feature type="binding site" evidence="12">
    <location>
        <position position="429"/>
    </location>
    <ligand>
        <name>Zn(2+)</name>
        <dbReference type="ChEBI" id="CHEBI:29105"/>
        <label>1</label>
    </ligand>
</feature>
<keyword evidence="6 12" id="KW-0347">Helicase</keyword>
<dbReference type="GO" id="GO:0043138">
    <property type="term" value="F:3'-5' DNA helicase activity"/>
    <property type="evidence" value="ECO:0007669"/>
    <property type="project" value="UniProtKB-EC"/>
</dbReference>
<dbReference type="PROSITE" id="PS51194">
    <property type="entry name" value="HELICASE_CTER"/>
    <property type="match status" value="1"/>
</dbReference>
<evidence type="ECO:0000256" key="3">
    <source>
        <dbReference type="ARBA" id="ARBA00022723"/>
    </source>
</evidence>
<feature type="domain" description="Helicase ATP-binding" evidence="13">
    <location>
        <begin position="202"/>
        <end position="369"/>
    </location>
</feature>
<dbReference type="InterPro" id="IPR041222">
    <property type="entry name" value="PriA_3primeBD"/>
</dbReference>
<dbReference type="InterPro" id="IPR011545">
    <property type="entry name" value="DEAD/DEAH_box_helicase_dom"/>
</dbReference>
<evidence type="ECO:0000259" key="13">
    <source>
        <dbReference type="PROSITE" id="PS51192"/>
    </source>
</evidence>
<dbReference type="PROSITE" id="PS51192">
    <property type="entry name" value="HELICASE_ATP_BIND_1"/>
    <property type="match status" value="1"/>
</dbReference>
<feature type="binding site" evidence="12">
    <location>
        <position position="438"/>
    </location>
    <ligand>
        <name>Zn(2+)</name>
        <dbReference type="ChEBI" id="CHEBI:29105"/>
        <label>2</label>
    </ligand>
</feature>
<reference evidence="15" key="2">
    <citation type="submission" date="2020-09" db="EMBL/GenBank/DDBJ databases">
        <authorList>
            <person name="Sun Q."/>
            <person name="Kim S."/>
        </authorList>
    </citation>
    <scope>NUCLEOTIDE SEQUENCE</scope>
    <source>
        <strain evidence="15">KCTC 32182</strain>
    </source>
</reference>
<evidence type="ECO:0000256" key="5">
    <source>
        <dbReference type="ARBA" id="ARBA00022801"/>
    </source>
</evidence>
<dbReference type="GO" id="GO:0006269">
    <property type="term" value="P:DNA replication, synthesis of primer"/>
    <property type="evidence" value="ECO:0007669"/>
    <property type="project" value="UniProtKB-KW"/>
</dbReference>
<comment type="caution">
    <text evidence="15">The sequence shown here is derived from an EMBL/GenBank/DDBJ whole genome shotgun (WGS) entry which is preliminary data.</text>
</comment>
<evidence type="ECO:0000256" key="8">
    <source>
        <dbReference type="ARBA" id="ARBA00022840"/>
    </source>
</evidence>
<evidence type="ECO:0000313" key="16">
    <source>
        <dbReference type="Proteomes" id="UP000645257"/>
    </source>
</evidence>
<evidence type="ECO:0000256" key="1">
    <source>
        <dbReference type="ARBA" id="ARBA00022515"/>
    </source>
</evidence>
<comment type="catalytic activity">
    <reaction evidence="12">
        <text>Couples ATP hydrolysis with the unwinding of duplex DNA by translocating in the 3'-5' direction.</text>
        <dbReference type="EC" id="5.6.2.4"/>
    </reaction>
</comment>
<comment type="catalytic activity">
    <reaction evidence="11 12">
        <text>ATP + H2O = ADP + phosphate + H(+)</text>
        <dbReference type="Rhea" id="RHEA:13065"/>
        <dbReference type="ChEBI" id="CHEBI:15377"/>
        <dbReference type="ChEBI" id="CHEBI:15378"/>
        <dbReference type="ChEBI" id="CHEBI:30616"/>
        <dbReference type="ChEBI" id="CHEBI:43474"/>
        <dbReference type="ChEBI" id="CHEBI:456216"/>
        <dbReference type="EC" id="5.6.2.4"/>
    </reaction>
</comment>
<feature type="binding site" evidence="12">
    <location>
        <position position="472"/>
    </location>
    <ligand>
        <name>Zn(2+)</name>
        <dbReference type="ChEBI" id="CHEBI:29105"/>
        <label>1</label>
    </ligand>
</feature>
<dbReference type="Pfam" id="PF18074">
    <property type="entry name" value="PriA_C"/>
    <property type="match status" value="1"/>
</dbReference>
<dbReference type="Gene3D" id="3.40.1440.60">
    <property type="entry name" value="PriA, 3(prime) DNA-binding domain"/>
    <property type="match status" value="1"/>
</dbReference>
<keyword evidence="10 12" id="KW-0413">Isomerase</keyword>
<evidence type="ECO:0000256" key="6">
    <source>
        <dbReference type="ARBA" id="ARBA00022806"/>
    </source>
</evidence>
<dbReference type="NCBIfam" id="NF004067">
    <property type="entry name" value="PRK05580.1-4"/>
    <property type="match status" value="1"/>
</dbReference>
<protein>
    <recommendedName>
        <fullName evidence="12">Replication restart protein PriA</fullName>
    </recommendedName>
    <alternativeName>
        <fullName evidence="12">ATP-dependent DNA helicase PriA</fullName>
        <ecNumber evidence="12">5.6.2.4</ecNumber>
    </alternativeName>
    <alternativeName>
        <fullName evidence="12">DNA 3'-5' helicase PriA</fullName>
    </alternativeName>
</protein>
<keyword evidence="2 12" id="KW-0235">DNA replication</keyword>
<organism evidence="15 16">
    <name type="scientific">Paludibacterium paludis</name>
    <dbReference type="NCBI Taxonomy" id="1225769"/>
    <lineage>
        <taxon>Bacteria</taxon>
        <taxon>Pseudomonadati</taxon>
        <taxon>Pseudomonadota</taxon>
        <taxon>Betaproteobacteria</taxon>
        <taxon>Neisseriales</taxon>
        <taxon>Chromobacteriaceae</taxon>
        <taxon>Paludibacterium</taxon>
    </lineage>
</organism>
<dbReference type="GO" id="GO:0016787">
    <property type="term" value="F:hydrolase activity"/>
    <property type="evidence" value="ECO:0007669"/>
    <property type="project" value="UniProtKB-KW"/>
</dbReference>
<evidence type="ECO:0000256" key="12">
    <source>
        <dbReference type="HAMAP-Rule" id="MF_00983"/>
    </source>
</evidence>
<dbReference type="GO" id="GO:0006302">
    <property type="term" value="P:double-strand break repair"/>
    <property type="evidence" value="ECO:0007669"/>
    <property type="project" value="InterPro"/>
</dbReference>
<dbReference type="FunFam" id="3.40.50.300:FF:000489">
    <property type="entry name" value="Primosome assembly protein PriA"/>
    <property type="match status" value="1"/>
</dbReference>
<keyword evidence="9 12" id="KW-0238">DNA-binding</keyword>
<accession>A0A918U764</accession>